<evidence type="ECO:0000256" key="5">
    <source>
        <dbReference type="ARBA" id="ARBA00023014"/>
    </source>
</evidence>
<accession>A0A845Q8Q6</accession>
<keyword evidence="2" id="KW-0479">Metal-binding</keyword>
<evidence type="ECO:0000256" key="3">
    <source>
        <dbReference type="ARBA" id="ARBA00022737"/>
    </source>
</evidence>
<name>A0A845Q8Q6_9HYPH</name>
<dbReference type="GO" id="GO:0016491">
    <property type="term" value="F:oxidoreductase activity"/>
    <property type="evidence" value="ECO:0007669"/>
    <property type="project" value="UniProtKB-ARBA"/>
</dbReference>
<evidence type="ECO:0000259" key="6">
    <source>
        <dbReference type="Pfam" id="PF02754"/>
    </source>
</evidence>
<keyword evidence="1" id="KW-0004">4Fe-4S</keyword>
<dbReference type="Pfam" id="PF02754">
    <property type="entry name" value="CCG"/>
    <property type="match status" value="2"/>
</dbReference>
<evidence type="ECO:0000256" key="2">
    <source>
        <dbReference type="ARBA" id="ARBA00022723"/>
    </source>
</evidence>
<protein>
    <submittedName>
        <fullName evidence="7">Glycerol-3-phosphate dehydrogenase</fullName>
    </submittedName>
</protein>
<dbReference type="PANTHER" id="PTHR32479:SF19">
    <property type="entry name" value="ANAEROBIC GLYCEROL-3-PHOSPHATE DEHYDROGENASE SUBUNIT C"/>
    <property type="match status" value="1"/>
</dbReference>
<dbReference type="AlphaFoldDB" id="A0A845Q8Q6"/>
<proteinExistence type="predicted"/>
<reference evidence="7 8" key="1">
    <citation type="journal article" date="2016" name="Int. J. Syst. Evol. Microbiol.">
        <title>Pyruvatibacter mobilis gen. nov., sp. nov., a marine bacterium from the culture broth of Picochlorum sp. 122.</title>
        <authorList>
            <person name="Wang G."/>
            <person name="Tang M."/>
            <person name="Wu H."/>
            <person name="Dai S."/>
            <person name="Li T."/>
            <person name="Chen C."/>
            <person name="He H."/>
            <person name="Fan J."/>
            <person name="Xiang W."/>
            <person name="Li X."/>
        </authorList>
    </citation>
    <scope>NUCLEOTIDE SEQUENCE [LARGE SCALE GENOMIC DNA]</scope>
    <source>
        <strain evidence="7 8">GYP-11</strain>
    </source>
</reference>
<organism evidence="7 8">
    <name type="scientific">Pyruvatibacter mobilis</name>
    <dbReference type="NCBI Taxonomy" id="1712261"/>
    <lineage>
        <taxon>Bacteria</taxon>
        <taxon>Pseudomonadati</taxon>
        <taxon>Pseudomonadota</taxon>
        <taxon>Alphaproteobacteria</taxon>
        <taxon>Hyphomicrobiales</taxon>
        <taxon>Parvibaculaceae</taxon>
        <taxon>Pyruvatibacter</taxon>
    </lineage>
</organism>
<dbReference type="Proteomes" id="UP000470384">
    <property type="component" value="Unassembled WGS sequence"/>
</dbReference>
<dbReference type="PANTHER" id="PTHR32479">
    <property type="entry name" value="GLYCOLATE OXIDASE IRON-SULFUR SUBUNIT"/>
    <property type="match status" value="1"/>
</dbReference>
<dbReference type="OrthoDB" id="9765258at2"/>
<sequence>MAEGSLEAPIRHPLDWHSDDFYDEAKLDEELRRVFDICHGCRRCFNLCDSFPRLFDMIDESDTGELDSVSSDQFPPVEEACTLCDMCFMTKCPYVPPHEFNLDFPHLMLRYRMVRKKNGHSDFTAGQLAEMDRNGKMIRPVAGLANWASRKDNKVTRPVMEKVAGIDATAELPTFAGKTLMMRAKQAEKQGTLTPAADGKATGRKAALFATCNGNYNNPQMGEAALKVLARQGVTAKPVYPGCCGMPFLEQADLERVAEQARKVSKDLRPLVDEGWDIVTLIASCGLMMKFEWPLILPDDENVQALSKAVKDIDEYIVDIARNEGLAEGMKPLSGDVAVHLACHARAQNMGAKAVELLRLIPEAKVTPVERCAGHGGTFGVLKSTHDVAMKVGKTAARNISKAKPEHVVSECPLALKHLMQEIEELGLVEEGKQPPASAHPIELIAQAYGL</sequence>
<dbReference type="GO" id="GO:0051539">
    <property type="term" value="F:4 iron, 4 sulfur cluster binding"/>
    <property type="evidence" value="ECO:0007669"/>
    <property type="project" value="UniProtKB-KW"/>
</dbReference>
<evidence type="ECO:0000256" key="1">
    <source>
        <dbReference type="ARBA" id="ARBA00022485"/>
    </source>
</evidence>
<feature type="domain" description="Cysteine-rich" evidence="6">
    <location>
        <begin position="207"/>
        <end position="290"/>
    </location>
</feature>
<gene>
    <name evidence="7" type="ORF">GTQ45_04810</name>
</gene>
<keyword evidence="8" id="KW-1185">Reference proteome</keyword>
<dbReference type="InterPro" id="IPR004017">
    <property type="entry name" value="Cys_rich_dom"/>
</dbReference>
<comment type="caution">
    <text evidence="7">The sequence shown here is derived from an EMBL/GenBank/DDBJ whole genome shotgun (WGS) entry which is preliminary data.</text>
</comment>
<dbReference type="GO" id="GO:0046872">
    <property type="term" value="F:metal ion binding"/>
    <property type="evidence" value="ECO:0007669"/>
    <property type="project" value="UniProtKB-KW"/>
</dbReference>
<feature type="domain" description="Cysteine-rich" evidence="6">
    <location>
        <begin position="337"/>
        <end position="413"/>
    </location>
</feature>
<keyword evidence="5" id="KW-0411">Iron-sulfur</keyword>
<keyword evidence="4" id="KW-0408">Iron</keyword>
<dbReference type="EMBL" id="WXYQ01000004">
    <property type="protein sequence ID" value="NBG95045.1"/>
    <property type="molecule type" value="Genomic_DNA"/>
</dbReference>
<evidence type="ECO:0000313" key="7">
    <source>
        <dbReference type="EMBL" id="NBG95045.1"/>
    </source>
</evidence>
<evidence type="ECO:0000256" key="4">
    <source>
        <dbReference type="ARBA" id="ARBA00023004"/>
    </source>
</evidence>
<evidence type="ECO:0000313" key="8">
    <source>
        <dbReference type="Proteomes" id="UP000470384"/>
    </source>
</evidence>
<dbReference type="GeneID" id="300655960"/>
<keyword evidence="3" id="KW-0677">Repeat</keyword>
<dbReference type="RefSeq" id="WP_160587065.1">
    <property type="nucleotide sequence ID" value="NZ_BMHN01000001.1"/>
</dbReference>